<evidence type="ECO:0000313" key="2">
    <source>
        <dbReference type="Proteomes" id="UP000321361"/>
    </source>
</evidence>
<dbReference type="InterPro" id="IPR010146">
    <property type="entry name" value="CRISPR-assoc_prot_Csn2-typ"/>
</dbReference>
<dbReference type="Pfam" id="PF09711">
    <property type="entry name" value="Cas_Csn2"/>
    <property type="match status" value="1"/>
</dbReference>
<dbReference type="AlphaFoldDB" id="A0A510WGU8"/>
<reference evidence="1 2" key="1">
    <citation type="submission" date="2019-07" db="EMBL/GenBank/DDBJ databases">
        <title>Whole genome shotgun sequence of Enterococcus thailandicus NBRC 101867.</title>
        <authorList>
            <person name="Hosoyama A."/>
            <person name="Uohara A."/>
            <person name="Ohji S."/>
            <person name="Ichikawa N."/>
        </authorList>
    </citation>
    <scope>NUCLEOTIDE SEQUENCE [LARGE SCALE GENOMIC DNA]</scope>
    <source>
        <strain evidence="1 2">NBRC 101867</strain>
    </source>
</reference>
<comment type="caution">
    <text evidence="1">The sequence shown here is derived from an EMBL/GenBank/DDBJ whole genome shotgun (WGS) entry which is preliminary data.</text>
</comment>
<dbReference type="Gene3D" id="3.40.50.11940">
    <property type="match status" value="2"/>
</dbReference>
<dbReference type="InterPro" id="IPR038600">
    <property type="entry name" value="Csn2_sf"/>
</dbReference>
<dbReference type="NCBIfam" id="TIGR01866">
    <property type="entry name" value="cas_Csn2"/>
    <property type="match status" value="1"/>
</dbReference>
<sequence>MMNLNFKLLDESLKLNLSTILVVEDVKTYARTVEQFYRYDEMSELKLFDKNQKNLKESELILITDILGYEVNSPATLKFIYADLENQLNEKPEIKTKIDRLSMEIAKVMQHELLEHALDLEEDELTLMEIFKCLGIRIETKSDTILEKMIEVIQVYRYLVKKKLLVFVNACSYLTTTELQTLIDHISLYNVDVLFLEPRPIEGVAQQILDQDYFLTRR</sequence>
<dbReference type="EMBL" id="BJUG01000005">
    <property type="protein sequence ID" value="GEK36895.1"/>
    <property type="molecule type" value="Genomic_DNA"/>
</dbReference>
<gene>
    <name evidence="1" type="primary">csn2</name>
    <name evidence="1" type="ORF">ETH01_11820</name>
</gene>
<proteinExistence type="predicted"/>
<dbReference type="Proteomes" id="UP000321361">
    <property type="component" value="Unassembled WGS sequence"/>
</dbReference>
<evidence type="ECO:0000313" key="1">
    <source>
        <dbReference type="EMBL" id="GEK36895.1"/>
    </source>
</evidence>
<organism evidence="1 2">
    <name type="scientific">Enterococcus thailandicus</name>
    <dbReference type="NCBI Taxonomy" id="417368"/>
    <lineage>
        <taxon>Bacteria</taxon>
        <taxon>Bacillati</taxon>
        <taxon>Bacillota</taxon>
        <taxon>Bacilli</taxon>
        <taxon>Lactobacillales</taxon>
        <taxon>Enterococcaceae</taxon>
        <taxon>Enterococcus</taxon>
    </lineage>
</organism>
<protein>
    <submittedName>
        <fullName evidence="1">CRISPR-associated protein Csn2</fullName>
    </submittedName>
</protein>
<name>A0A510WGU8_ENTTH</name>
<accession>A0A510WGU8</accession>